<sequence length="230" mass="25534">MYEGVHAHPDGEATVARHALTAGEYGYDGIVVRNHGDRQTDYDPATVAAETGVDVVDGIELRSDDRAQLSGLVSQYRDDRTILAVHGGDDDINRFACEEPMVDVLAHPMADEGDVNHVLAKAAKQNHVHVEFDFSPVFTTDGGTRVQALRDLRKLRDIVSYYDTPYVVSLNPDSHLALRAPREVVAVAGEAGFDSEWTREGLRAWGRLAERNRDRRSEPFIEPGVRLEDE</sequence>
<evidence type="ECO:0000313" key="7">
    <source>
        <dbReference type="EMBL" id="KAB7513278.1"/>
    </source>
</evidence>
<keyword evidence="8" id="KW-1185">Reference proteome</keyword>
<comment type="function">
    <text evidence="6">Part of ribonuclease P, a protein complex that generates mature tRNA molecules by cleaving their 5'-ends.</text>
</comment>
<dbReference type="AlphaFoldDB" id="A0A5N5U468"/>
<dbReference type="EC" id="3.1.26.5" evidence="6"/>
<evidence type="ECO:0000256" key="3">
    <source>
        <dbReference type="ARBA" id="ARBA00022722"/>
    </source>
</evidence>
<comment type="caution">
    <text evidence="7">The sequence shown here is derived from an EMBL/GenBank/DDBJ whole genome shotgun (WGS) entry which is preliminary data.</text>
</comment>
<evidence type="ECO:0000256" key="5">
    <source>
        <dbReference type="ARBA" id="ARBA00022801"/>
    </source>
</evidence>
<dbReference type="GO" id="GO:0005737">
    <property type="term" value="C:cytoplasm"/>
    <property type="evidence" value="ECO:0007669"/>
    <property type="project" value="UniProtKB-SubCell"/>
</dbReference>
<evidence type="ECO:0000256" key="6">
    <source>
        <dbReference type="HAMAP-Rule" id="MF_00756"/>
    </source>
</evidence>
<dbReference type="InterPro" id="IPR016195">
    <property type="entry name" value="Pol/histidinol_Pase-like"/>
</dbReference>
<gene>
    <name evidence="6" type="primary">rnp3</name>
    <name evidence="7" type="ORF">DM867_09850</name>
</gene>
<dbReference type="Pfam" id="PF01876">
    <property type="entry name" value="RNase_P_p30"/>
    <property type="match status" value="1"/>
</dbReference>
<dbReference type="GO" id="GO:0030677">
    <property type="term" value="C:ribonuclease P complex"/>
    <property type="evidence" value="ECO:0007669"/>
    <property type="project" value="UniProtKB-UniRule"/>
</dbReference>
<name>A0A5N5U468_9EURY</name>
<keyword evidence="3 6" id="KW-0540">Nuclease</keyword>
<dbReference type="RefSeq" id="WP_152134188.1">
    <property type="nucleotide sequence ID" value="NZ_QKKZ01000004.1"/>
</dbReference>
<dbReference type="Proteomes" id="UP000326865">
    <property type="component" value="Unassembled WGS sequence"/>
</dbReference>
<dbReference type="SUPFAM" id="SSF89550">
    <property type="entry name" value="PHP domain-like"/>
    <property type="match status" value="1"/>
</dbReference>
<dbReference type="GO" id="GO:0001682">
    <property type="term" value="P:tRNA 5'-leader removal"/>
    <property type="evidence" value="ECO:0007669"/>
    <property type="project" value="UniProtKB-UniRule"/>
</dbReference>
<organism evidence="7 8">
    <name type="scientific">Halosegnis rubeus</name>
    <dbReference type="NCBI Taxonomy" id="2212850"/>
    <lineage>
        <taxon>Archaea</taxon>
        <taxon>Methanobacteriati</taxon>
        <taxon>Methanobacteriota</taxon>
        <taxon>Stenosarchaea group</taxon>
        <taxon>Halobacteria</taxon>
        <taxon>Halobacteriales</taxon>
        <taxon>Natronomonadaceae</taxon>
        <taxon>Halosegnis</taxon>
    </lineage>
</organism>
<comment type="subcellular location">
    <subcellularLocation>
        <location evidence="6">Cytoplasm</location>
    </subcellularLocation>
</comment>
<comment type="catalytic activity">
    <reaction evidence="6">
        <text>Endonucleolytic cleavage of RNA, removing 5'-extranucleotides from tRNA precursor.</text>
        <dbReference type="EC" id="3.1.26.5"/>
    </reaction>
</comment>
<dbReference type="InterPro" id="IPR002738">
    <property type="entry name" value="RNase_P_p30"/>
</dbReference>
<comment type="subunit">
    <text evidence="6">Consists of a catalytic RNA component and at least 4-5 protein subunits.</text>
</comment>
<reference evidence="7 8" key="1">
    <citation type="submission" date="2019-10" db="EMBL/GenBank/DDBJ databases">
        <title>Unraveling microbial dark matter from salterns through culturing: the case of the genus Halosegnis.</title>
        <authorList>
            <person name="Duran-Viseras A."/>
            <person name="Andrei A.-S."/>
            <person name="Vera-Gargallo B."/>
            <person name="Ghai R."/>
            <person name="Sanchez-Porro C."/>
            <person name="Ventosa A."/>
        </authorList>
    </citation>
    <scope>NUCLEOTIDE SEQUENCE [LARGE SCALE GENOMIC DNA]</scope>
    <source>
        <strain evidence="7 8">F18-79</strain>
    </source>
</reference>
<proteinExistence type="inferred from homology"/>
<dbReference type="HAMAP" id="MF_00756">
    <property type="entry name" value="RNase_P_3"/>
    <property type="match status" value="1"/>
</dbReference>
<evidence type="ECO:0000256" key="2">
    <source>
        <dbReference type="ARBA" id="ARBA00022694"/>
    </source>
</evidence>
<evidence type="ECO:0000256" key="4">
    <source>
        <dbReference type="ARBA" id="ARBA00022759"/>
    </source>
</evidence>
<evidence type="ECO:0000313" key="8">
    <source>
        <dbReference type="Proteomes" id="UP000326865"/>
    </source>
</evidence>
<comment type="similarity">
    <text evidence="6">Belongs to the eukaryotic/archaeal RNase P protein component 3 family.</text>
</comment>
<dbReference type="Gene3D" id="3.20.20.140">
    <property type="entry name" value="Metal-dependent hydrolases"/>
    <property type="match status" value="1"/>
</dbReference>
<keyword evidence="4 6" id="KW-0255">Endonuclease</keyword>
<dbReference type="EMBL" id="QKKZ01000004">
    <property type="protein sequence ID" value="KAB7513278.1"/>
    <property type="molecule type" value="Genomic_DNA"/>
</dbReference>
<dbReference type="GO" id="GO:0004526">
    <property type="term" value="F:ribonuclease P activity"/>
    <property type="evidence" value="ECO:0007669"/>
    <property type="project" value="UniProtKB-UniRule"/>
</dbReference>
<dbReference type="InterPro" id="IPR023539">
    <property type="entry name" value="RNase_P_comp-3_arc"/>
</dbReference>
<protein>
    <recommendedName>
        <fullName evidence="6">Ribonuclease P protein component 3</fullName>
        <shortName evidence="6">RNase P component 3</shortName>
        <ecNumber evidence="6">3.1.26.5</ecNumber>
    </recommendedName>
    <alternativeName>
        <fullName evidence="6">Rpp30</fullName>
    </alternativeName>
</protein>
<keyword evidence="2 6" id="KW-0819">tRNA processing</keyword>
<evidence type="ECO:0000256" key="1">
    <source>
        <dbReference type="ARBA" id="ARBA00022490"/>
    </source>
</evidence>
<keyword evidence="5 6" id="KW-0378">Hydrolase</keyword>
<accession>A0A5N5U468</accession>
<keyword evidence="1 6" id="KW-0963">Cytoplasm</keyword>